<name>A0A6C0CXL1_9ZZZZ</name>
<reference evidence="1" key="1">
    <citation type="journal article" date="2020" name="Nature">
        <title>Giant virus diversity and host interactions through global metagenomics.</title>
        <authorList>
            <person name="Schulz F."/>
            <person name="Roux S."/>
            <person name="Paez-Espino D."/>
            <person name="Jungbluth S."/>
            <person name="Walsh D.A."/>
            <person name="Denef V.J."/>
            <person name="McMahon K.D."/>
            <person name="Konstantinidis K.T."/>
            <person name="Eloe-Fadrosh E.A."/>
            <person name="Kyrpides N.C."/>
            <person name="Woyke T."/>
        </authorList>
    </citation>
    <scope>NUCLEOTIDE SEQUENCE</scope>
    <source>
        <strain evidence="1">GVMAG-M-3300022752-66</strain>
    </source>
</reference>
<accession>A0A6C0CXL1</accession>
<sequence>MSLAPWVKQYEDELLEEYLSRNTNPEVIKYLEKYPKMIRWKYLSENPVAIEILKKNKHRIHWKKICLNPHPYAMEMIKEHYAHYLKRWKEKGIRTPPHMILSWENLSKNPNAVEFLKENPQNVCWYFQENENEWEGGPECSINDELDKNNPDEIHYGYLSENPSAVGYLREKSHIIMGDWLSTNTNGIELLEKKPELINWYWLSENPRAVHILQKHLDKVDWCQLSKNTNAIYLLDNNLEKIDWTYLSANENAVHLLEKYPKKIDWRWLCKNPNAGKIFEKYLDPKNGKYANLNIFNKLDWDWLSENPCIFVKKDEETEQNYCV</sequence>
<evidence type="ECO:0000313" key="1">
    <source>
        <dbReference type="EMBL" id="QHT08429.1"/>
    </source>
</evidence>
<proteinExistence type="predicted"/>
<dbReference type="AlphaFoldDB" id="A0A6C0CXL1"/>
<organism evidence="1">
    <name type="scientific">viral metagenome</name>
    <dbReference type="NCBI Taxonomy" id="1070528"/>
    <lineage>
        <taxon>unclassified sequences</taxon>
        <taxon>metagenomes</taxon>
        <taxon>organismal metagenomes</taxon>
    </lineage>
</organism>
<protein>
    <submittedName>
        <fullName evidence="1">Uncharacterized protein</fullName>
    </submittedName>
</protein>
<dbReference type="EMBL" id="MN739495">
    <property type="protein sequence ID" value="QHT08429.1"/>
    <property type="molecule type" value="Genomic_DNA"/>
</dbReference>